<dbReference type="PANTHER" id="PTHR33392">
    <property type="entry name" value="POLYISOPRENYL-TEICHOIC ACID--PEPTIDOGLYCAN TEICHOIC ACID TRANSFERASE TAGU"/>
    <property type="match status" value="1"/>
</dbReference>
<feature type="compositionally biased region" description="Low complexity" evidence="2">
    <location>
        <begin position="318"/>
        <end position="327"/>
    </location>
</feature>
<gene>
    <name evidence="4" type="ORF">LKD32_07400</name>
</gene>
<evidence type="ECO:0000313" key="5">
    <source>
        <dbReference type="Proteomes" id="UP001198962"/>
    </source>
</evidence>
<feature type="compositionally biased region" description="Gly residues" evidence="2">
    <location>
        <begin position="457"/>
        <end position="467"/>
    </location>
</feature>
<evidence type="ECO:0000259" key="3">
    <source>
        <dbReference type="Pfam" id="PF03816"/>
    </source>
</evidence>
<dbReference type="NCBIfam" id="TIGR00350">
    <property type="entry name" value="lytR_cpsA_psr"/>
    <property type="match status" value="1"/>
</dbReference>
<feature type="domain" description="Cell envelope-related transcriptional attenuator" evidence="3">
    <location>
        <begin position="45"/>
        <end position="201"/>
    </location>
</feature>
<dbReference type="RefSeq" id="WP_308451269.1">
    <property type="nucleotide sequence ID" value="NZ_JAJEPU010000018.1"/>
</dbReference>
<dbReference type="InterPro" id="IPR050922">
    <property type="entry name" value="LytR/CpsA/Psr_CW_biosynth"/>
</dbReference>
<feature type="compositionally biased region" description="Basic and acidic residues" evidence="2">
    <location>
        <begin position="390"/>
        <end position="400"/>
    </location>
</feature>
<evidence type="ECO:0000256" key="1">
    <source>
        <dbReference type="ARBA" id="ARBA00006068"/>
    </source>
</evidence>
<feature type="compositionally biased region" description="Polar residues" evidence="2">
    <location>
        <begin position="426"/>
        <end position="436"/>
    </location>
</feature>
<proteinExistence type="inferred from homology"/>
<organism evidence="4 5">
    <name type="scientific">Brotaphodocola catenula</name>
    <dbReference type="NCBI Taxonomy" id="2885361"/>
    <lineage>
        <taxon>Bacteria</taxon>
        <taxon>Bacillati</taxon>
        <taxon>Bacillota</taxon>
        <taxon>Clostridia</taxon>
        <taxon>Lachnospirales</taxon>
        <taxon>Lachnospiraceae</taxon>
        <taxon>Brotaphodocola</taxon>
    </lineage>
</organism>
<accession>A0AAE3AN15</accession>
<dbReference type="InterPro" id="IPR004474">
    <property type="entry name" value="LytR_CpsA_psr"/>
</dbReference>
<sequence length="467" mass="49595">MVLLIALLLFIGYQGVSMFRGGGYWTIAVFGVDSRDGNLGSGALSDVEMLCSINKKTGEIRLASVFRDSYLRIDSDNDYDKINEAYFKGGHEQAVSALESNLDLSIDDYATFNWKAVVDGINILGGVDLEITDKEFAYINSFITETVNSTGIGSVQLEHSGMNHLDGVQAVAYARLRLMDTDFNRTERQRKVLGLAMEKAKHADGKTLKNLASAIYPEISTSIGLNDLLTFARGARKYYIGQTSGFPFSHQEMKIGKKACVIPTTLESNVVQLHSFLYDDENFTPSATVQTISNHIAEKTGLGQPGKDTESGKNIGAEGNTGENSGSSKKKNSETPAENANDAGNGNNQNVENSSENAENTENADNNANASVETSGSVSSTIEALDPSEEEKNNGKEETKSAVVASPAPESSDTVTGPGAKKESPSETPGNAQETNAILEAPGQASGNFTDGPAGSENGGPGAQSLQ</sequence>
<feature type="region of interest" description="Disordered" evidence="2">
    <location>
        <begin position="297"/>
        <end position="467"/>
    </location>
</feature>
<dbReference type="Pfam" id="PF03816">
    <property type="entry name" value="LytR_cpsA_psr"/>
    <property type="match status" value="1"/>
</dbReference>
<feature type="compositionally biased region" description="Low complexity" evidence="2">
    <location>
        <begin position="401"/>
        <end position="412"/>
    </location>
</feature>
<evidence type="ECO:0000313" key="4">
    <source>
        <dbReference type="EMBL" id="MCC2164706.1"/>
    </source>
</evidence>
<keyword evidence="5" id="KW-1185">Reference proteome</keyword>
<dbReference type="AlphaFoldDB" id="A0AAE3AN15"/>
<feature type="compositionally biased region" description="Low complexity" evidence="2">
    <location>
        <begin position="334"/>
        <end position="370"/>
    </location>
</feature>
<comment type="similarity">
    <text evidence="1">Belongs to the LytR/CpsA/Psr (LCP) family.</text>
</comment>
<reference evidence="4" key="1">
    <citation type="submission" date="2021-10" db="EMBL/GenBank/DDBJ databases">
        <title>Anaerobic single-cell dispensing facilitates the cultivation of human gut bacteria.</title>
        <authorList>
            <person name="Afrizal A."/>
        </authorList>
    </citation>
    <scope>NUCLEOTIDE SEQUENCE</scope>
    <source>
        <strain evidence="4">CLA-AA-H274</strain>
    </source>
</reference>
<protein>
    <submittedName>
        <fullName evidence="4">LCP family protein</fullName>
    </submittedName>
</protein>
<dbReference type="PANTHER" id="PTHR33392:SF6">
    <property type="entry name" value="POLYISOPRENYL-TEICHOIC ACID--PEPTIDOGLYCAN TEICHOIC ACID TRANSFERASE TAGU"/>
    <property type="match status" value="1"/>
</dbReference>
<dbReference type="Proteomes" id="UP001198962">
    <property type="component" value="Unassembled WGS sequence"/>
</dbReference>
<comment type="caution">
    <text evidence="4">The sequence shown here is derived from an EMBL/GenBank/DDBJ whole genome shotgun (WGS) entry which is preliminary data.</text>
</comment>
<name>A0AAE3AN15_9FIRM</name>
<dbReference type="EMBL" id="JAJEPU010000018">
    <property type="protein sequence ID" value="MCC2164706.1"/>
    <property type="molecule type" value="Genomic_DNA"/>
</dbReference>
<dbReference type="Gene3D" id="3.40.630.190">
    <property type="entry name" value="LCP protein"/>
    <property type="match status" value="1"/>
</dbReference>
<feature type="compositionally biased region" description="Polar residues" evidence="2">
    <location>
        <begin position="371"/>
        <end position="382"/>
    </location>
</feature>
<evidence type="ECO:0000256" key="2">
    <source>
        <dbReference type="SAM" id="MobiDB-lite"/>
    </source>
</evidence>